<feature type="compositionally biased region" description="Polar residues" evidence="1">
    <location>
        <begin position="86"/>
        <end position="95"/>
    </location>
</feature>
<evidence type="ECO:0000313" key="3">
    <source>
        <dbReference type="Proteomes" id="UP001234989"/>
    </source>
</evidence>
<feature type="region of interest" description="Disordered" evidence="1">
    <location>
        <begin position="72"/>
        <end position="96"/>
    </location>
</feature>
<proteinExistence type="predicted"/>
<feature type="region of interest" description="Disordered" evidence="1">
    <location>
        <begin position="1"/>
        <end position="25"/>
    </location>
</feature>
<keyword evidence="3" id="KW-1185">Reference proteome</keyword>
<sequence length="325" mass="36818">DSLQLQNKNTTHTQQPAGSAGASSLSPPYRDCFNFPCKLYIHASHSTTFTYIPHEITKSVVSDCSKLSQKHRKQKCSSGMEENRNKLPTQQTISDKNLRRRTRYAQMSPDKKQLFLSQLRAKRAESKRQKTLHQSNSTVALRITTSSLSPQQASKPTNVPSTSTTTEHIVTCLSTFKQGIEENRDNVPTQEQTSDRNLCRRTRYAQMSPERKKSFISQLIEKWAESKRQKHLHQSNSITALTITASSLSPQQCTSTRGEHMVGCLSSFELGSTSAACHVASKLPSTHSANKGFFPYFQRSAHHRSNRAIEERFCYWRNTTFRSSI</sequence>
<gene>
    <name evidence="2" type="ORF">MTR67_025148</name>
</gene>
<dbReference type="AlphaFoldDB" id="A0AAF0TZ98"/>
<organism evidence="2 3">
    <name type="scientific">Solanum verrucosum</name>
    <dbReference type="NCBI Taxonomy" id="315347"/>
    <lineage>
        <taxon>Eukaryota</taxon>
        <taxon>Viridiplantae</taxon>
        <taxon>Streptophyta</taxon>
        <taxon>Embryophyta</taxon>
        <taxon>Tracheophyta</taxon>
        <taxon>Spermatophyta</taxon>
        <taxon>Magnoliopsida</taxon>
        <taxon>eudicotyledons</taxon>
        <taxon>Gunneridae</taxon>
        <taxon>Pentapetalae</taxon>
        <taxon>asterids</taxon>
        <taxon>lamiids</taxon>
        <taxon>Solanales</taxon>
        <taxon>Solanaceae</taxon>
        <taxon>Solanoideae</taxon>
        <taxon>Solaneae</taxon>
        <taxon>Solanum</taxon>
    </lineage>
</organism>
<feature type="non-terminal residue" evidence="2">
    <location>
        <position position="1"/>
    </location>
</feature>
<feature type="region of interest" description="Disordered" evidence="1">
    <location>
        <begin position="145"/>
        <end position="165"/>
    </location>
</feature>
<dbReference type="EMBL" id="CP133617">
    <property type="protein sequence ID" value="WMV31763.1"/>
    <property type="molecule type" value="Genomic_DNA"/>
</dbReference>
<dbReference type="Proteomes" id="UP001234989">
    <property type="component" value="Chromosome 6"/>
</dbReference>
<protein>
    <submittedName>
        <fullName evidence="2">Uncharacterized protein</fullName>
    </submittedName>
</protein>
<feature type="compositionally biased region" description="Polar residues" evidence="1">
    <location>
        <begin position="1"/>
        <end position="15"/>
    </location>
</feature>
<name>A0AAF0TZ98_SOLVR</name>
<evidence type="ECO:0000256" key="1">
    <source>
        <dbReference type="SAM" id="MobiDB-lite"/>
    </source>
</evidence>
<feature type="compositionally biased region" description="Low complexity" evidence="1">
    <location>
        <begin position="16"/>
        <end position="25"/>
    </location>
</feature>
<reference evidence="2" key="1">
    <citation type="submission" date="2023-08" db="EMBL/GenBank/DDBJ databases">
        <title>A de novo genome assembly of Solanum verrucosum Schlechtendal, a Mexican diploid species geographically isolated from the other diploid A-genome species in potato relatives.</title>
        <authorList>
            <person name="Hosaka K."/>
        </authorList>
    </citation>
    <scope>NUCLEOTIDE SEQUENCE</scope>
    <source>
        <tissue evidence="2">Young leaves</tissue>
    </source>
</reference>
<evidence type="ECO:0000313" key="2">
    <source>
        <dbReference type="EMBL" id="WMV31763.1"/>
    </source>
</evidence>
<accession>A0AAF0TZ98</accession>